<feature type="compositionally biased region" description="Polar residues" evidence="1">
    <location>
        <begin position="124"/>
        <end position="136"/>
    </location>
</feature>
<feature type="compositionally biased region" description="Basic and acidic residues" evidence="1">
    <location>
        <begin position="21"/>
        <end position="36"/>
    </location>
</feature>
<feature type="region of interest" description="Disordered" evidence="1">
    <location>
        <begin position="309"/>
        <end position="405"/>
    </location>
</feature>
<keyword evidence="3" id="KW-1185">Reference proteome</keyword>
<reference evidence="2" key="1">
    <citation type="submission" date="2021-06" db="EMBL/GenBank/DDBJ databases">
        <authorList>
            <person name="Kallberg Y."/>
            <person name="Tangrot J."/>
            <person name="Rosling A."/>
        </authorList>
    </citation>
    <scope>NUCLEOTIDE SEQUENCE</scope>
    <source>
        <strain evidence="2">CL551</strain>
    </source>
</reference>
<feature type="compositionally biased region" description="Polar residues" evidence="1">
    <location>
        <begin position="370"/>
        <end position="401"/>
    </location>
</feature>
<sequence>VSRADSSTSWRPGNKVVATEDLSKNSSKEKNLSEFDEASRNLSNVDQFFGPGVIDLNSSAFDKFLSQHNLAMAEDNVQKVSSKIAEITPREQGTSRFARLFNNNNDDDRVPQQNDHNGRHSGIPMSTQNQVQNTSNEVKPVPISLDTLFQSQATAPLSPRITSNDGARLLSGMLTEDEVLQTLGAKPAHKNEDKERNYEDEAAMNKIYAALKKGPSTEMLRQTLPNVPSSLNQPQAQQHSTIVQPGLPFNDPSIVSTQKSNPMAKSGQHPPKVDMSNKHLGFSELHPSDSVKKINMLFGGNIPTSVYRQLSSRSDNGSRESSAASSPALKFNAKPNISNFPHSPQSSAHVHDIHAPIFKSPSPRSPVLPHQQSHNHSPYHNVAPTYSNGPNNPQHSNNRQEYPQPVGRNIPVEQLFGMLPPRNVSQQIHPQFQPPPIPVSMPPLPYGIQHQPERYPQQLQFTGAPIPHLSVHHHPGMLPPGTEALFANMHGYAQFIPNLVNNAMAPNNISGIPNNSNLQQRGMMTLEEIERRSLGG</sequence>
<organism evidence="2 3">
    <name type="scientific">Acaulospora morrowiae</name>
    <dbReference type="NCBI Taxonomy" id="94023"/>
    <lineage>
        <taxon>Eukaryota</taxon>
        <taxon>Fungi</taxon>
        <taxon>Fungi incertae sedis</taxon>
        <taxon>Mucoromycota</taxon>
        <taxon>Glomeromycotina</taxon>
        <taxon>Glomeromycetes</taxon>
        <taxon>Diversisporales</taxon>
        <taxon>Acaulosporaceae</taxon>
        <taxon>Acaulospora</taxon>
    </lineage>
</organism>
<feature type="region of interest" description="Disordered" evidence="1">
    <location>
        <begin position="100"/>
        <end position="136"/>
    </location>
</feature>
<feature type="non-terminal residue" evidence="2">
    <location>
        <position position="536"/>
    </location>
</feature>
<dbReference type="AlphaFoldDB" id="A0A9N9ILD0"/>
<gene>
    <name evidence="2" type="ORF">AMORRO_LOCUS14621</name>
</gene>
<protein>
    <submittedName>
        <fullName evidence="2">11012_t:CDS:1</fullName>
    </submittedName>
</protein>
<proteinExistence type="predicted"/>
<comment type="caution">
    <text evidence="2">The sequence shown here is derived from an EMBL/GenBank/DDBJ whole genome shotgun (WGS) entry which is preliminary data.</text>
</comment>
<feature type="compositionally biased region" description="Polar residues" evidence="1">
    <location>
        <begin position="335"/>
        <end position="348"/>
    </location>
</feature>
<dbReference type="EMBL" id="CAJVPV010029873">
    <property type="protein sequence ID" value="CAG8739585.1"/>
    <property type="molecule type" value="Genomic_DNA"/>
</dbReference>
<dbReference type="Proteomes" id="UP000789342">
    <property type="component" value="Unassembled WGS sequence"/>
</dbReference>
<name>A0A9N9ILD0_9GLOM</name>
<evidence type="ECO:0000256" key="1">
    <source>
        <dbReference type="SAM" id="MobiDB-lite"/>
    </source>
</evidence>
<dbReference type="OrthoDB" id="2504266at2759"/>
<evidence type="ECO:0000313" key="2">
    <source>
        <dbReference type="EMBL" id="CAG8739585.1"/>
    </source>
</evidence>
<feature type="compositionally biased region" description="Polar residues" evidence="1">
    <location>
        <begin position="1"/>
        <end position="11"/>
    </location>
</feature>
<accession>A0A9N9ILD0</accession>
<feature type="region of interest" description="Disordered" evidence="1">
    <location>
        <begin position="257"/>
        <end position="284"/>
    </location>
</feature>
<evidence type="ECO:0000313" key="3">
    <source>
        <dbReference type="Proteomes" id="UP000789342"/>
    </source>
</evidence>
<feature type="region of interest" description="Disordered" evidence="1">
    <location>
        <begin position="1"/>
        <end position="36"/>
    </location>
</feature>
<feature type="compositionally biased region" description="Low complexity" evidence="1">
    <location>
        <begin position="311"/>
        <end position="322"/>
    </location>
</feature>
<feature type="non-terminal residue" evidence="2">
    <location>
        <position position="1"/>
    </location>
</feature>